<gene>
    <name evidence="2" type="ORF">BGZ80_004551</name>
</gene>
<reference evidence="2" key="1">
    <citation type="journal article" date="2020" name="Fungal Divers.">
        <title>Resolving the Mortierellaceae phylogeny through synthesis of multi-gene phylogenetics and phylogenomics.</title>
        <authorList>
            <person name="Vandepol N."/>
            <person name="Liber J."/>
            <person name="Desiro A."/>
            <person name="Na H."/>
            <person name="Kennedy M."/>
            <person name="Barry K."/>
            <person name="Grigoriev I.V."/>
            <person name="Miller A.N."/>
            <person name="O'Donnell K."/>
            <person name="Stajich J.E."/>
            <person name="Bonito G."/>
        </authorList>
    </citation>
    <scope>NUCLEOTIDE SEQUENCE</scope>
    <source>
        <strain evidence="2">NRRL 2769</strain>
    </source>
</reference>
<evidence type="ECO:0000313" key="3">
    <source>
        <dbReference type="Proteomes" id="UP000703661"/>
    </source>
</evidence>
<feature type="compositionally biased region" description="Basic and acidic residues" evidence="1">
    <location>
        <begin position="303"/>
        <end position="316"/>
    </location>
</feature>
<feature type="region of interest" description="Disordered" evidence="1">
    <location>
        <begin position="212"/>
        <end position="265"/>
    </location>
</feature>
<accession>A0A9P6MMD8</accession>
<feature type="region of interest" description="Disordered" evidence="1">
    <location>
        <begin position="298"/>
        <end position="408"/>
    </location>
</feature>
<feature type="compositionally biased region" description="Polar residues" evidence="1">
    <location>
        <begin position="385"/>
        <end position="397"/>
    </location>
</feature>
<protein>
    <submittedName>
        <fullName evidence="2">Uncharacterized protein</fullName>
    </submittedName>
</protein>
<feature type="region of interest" description="Disordered" evidence="1">
    <location>
        <begin position="478"/>
        <end position="506"/>
    </location>
</feature>
<feature type="region of interest" description="Disordered" evidence="1">
    <location>
        <begin position="609"/>
        <end position="677"/>
    </location>
</feature>
<dbReference type="AlphaFoldDB" id="A0A9P6MMD8"/>
<evidence type="ECO:0000256" key="1">
    <source>
        <dbReference type="SAM" id="MobiDB-lite"/>
    </source>
</evidence>
<name>A0A9P6MMD8_9FUNG</name>
<dbReference type="Proteomes" id="UP000703661">
    <property type="component" value="Unassembled WGS sequence"/>
</dbReference>
<feature type="compositionally biased region" description="Polar residues" evidence="1">
    <location>
        <begin position="241"/>
        <end position="252"/>
    </location>
</feature>
<proteinExistence type="predicted"/>
<feature type="compositionally biased region" description="Polar residues" evidence="1">
    <location>
        <begin position="173"/>
        <end position="182"/>
    </location>
</feature>
<feature type="compositionally biased region" description="Low complexity" evidence="1">
    <location>
        <begin position="333"/>
        <end position="347"/>
    </location>
</feature>
<keyword evidence="3" id="KW-1185">Reference proteome</keyword>
<feature type="compositionally biased region" description="Polar residues" evidence="1">
    <location>
        <begin position="642"/>
        <end position="653"/>
    </location>
</feature>
<organism evidence="2 3">
    <name type="scientific">Entomortierella chlamydospora</name>
    <dbReference type="NCBI Taxonomy" id="101097"/>
    <lineage>
        <taxon>Eukaryota</taxon>
        <taxon>Fungi</taxon>
        <taxon>Fungi incertae sedis</taxon>
        <taxon>Mucoromycota</taxon>
        <taxon>Mortierellomycotina</taxon>
        <taxon>Mortierellomycetes</taxon>
        <taxon>Mortierellales</taxon>
        <taxon>Mortierellaceae</taxon>
        <taxon>Entomortierella</taxon>
    </lineage>
</organism>
<feature type="compositionally biased region" description="Low complexity" evidence="1">
    <location>
        <begin position="443"/>
        <end position="454"/>
    </location>
</feature>
<dbReference type="EMBL" id="JAAAID010002307">
    <property type="protein sequence ID" value="KAG0007540.1"/>
    <property type="molecule type" value="Genomic_DNA"/>
</dbReference>
<sequence>MATLSRSPNTSHPADALLNRARRLSSNAYERSRSPIPFPEGESCRSSSSPSLQIHHQTSFHNILLTSSSRRASSASTNAPSHSILSSHPSAVSHALISASSTIFSEKQQPIVQSPTEGTCGGLSEAALCANTFLDVRRAHTLPCATTGPCLAASLSARPRALSMESIRDTQTDEISAKQTPQRESHRKHLSENGGSLVYGILAALRQNTELESPAFPFPRQADRSAESSISPTMDSDKSLTTDPMNNNTSTETSLSAAIPSSVSISDSTNVSTLETESESALPVLVNETRESCTIDNCTFSAKEPKENSIEQETKQDPSSMVPESKQIAEPHTSTTSISPPSSTKSTGALDHEKKEGKSSLLQKMGMRKNSFNESSSAKGKDTTDSSAKSHTANSAARPSFPKASKRSSKLLGKFVHKILPISMSNTNSTPIVSPQVQTAGLSPLSARASRSSSVTSQTTHENETIIPAEAAATITLPLSPPASSKGSQESLPLVSSPHDQVVSSAPIPERSSVVFVEIVEDDREDKTSSAGYFDVEYEHEIINEDENENKQKSTEADEALMSPYVIDDDCDDDFFLNSVLRKKPNLTLDVTPERPPVMFSSYPSNTTLDSVHSAPSLSGWSSASSQASTPSPTSTSFPSSQMYPSPSTNTKAPSMHIHYRSNPLPTPINSGLDGKRTRLRDAVSEWRRSTNASF</sequence>
<feature type="compositionally biased region" description="Low complexity" evidence="1">
    <location>
        <begin position="253"/>
        <end position="265"/>
    </location>
</feature>
<feature type="compositionally biased region" description="Low complexity" evidence="1">
    <location>
        <begin position="614"/>
        <end position="641"/>
    </location>
</feature>
<feature type="region of interest" description="Disordered" evidence="1">
    <location>
        <begin position="27"/>
        <end position="51"/>
    </location>
</feature>
<evidence type="ECO:0000313" key="2">
    <source>
        <dbReference type="EMBL" id="KAG0007540.1"/>
    </source>
</evidence>
<feature type="compositionally biased region" description="Polar residues" evidence="1">
    <location>
        <begin position="482"/>
        <end position="491"/>
    </location>
</feature>
<comment type="caution">
    <text evidence="2">The sequence shown here is derived from an EMBL/GenBank/DDBJ whole genome shotgun (WGS) entry which is preliminary data.</text>
</comment>
<feature type="region of interest" description="Disordered" evidence="1">
    <location>
        <begin position="165"/>
        <end position="192"/>
    </location>
</feature>
<feature type="region of interest" description="Disordered" evidence="1">
    <location>
        <begin position="443"/>
        <end position="464"/>
    </location>
</feature>